<dbReference type="InterPro" id="IPR010941">
    <property type="entry name" value="PhaC_N"/>
</dbReference>
<evidence type="ECO:0000259" key="6">
    <source>
        <dbReference type="Pfam" id="PF07167"/>
    </source>
</evidence>
<dbReference type="InterPro" id="IPR029058">
    <property type="entry name" value="AB_hydrolase_fold"/>
</dbReference>
<reference evidence="8" key="1">
    <citation type="submission" date="2016-07" db="EMBL/GenBank/DDBJ databases">
        <authorList>
            <person name="Florea S."/>
            <person name="Webb J.S."/>
            <person name="Jaromczyk J."/>
            <person name="Schardl C.L."/>
        </authorList>
    </citation>
    <scope>NUCLEOTIDE SEQUENCE [LARGE SCALE GENOMIC DNA]</scope>
    <source>
        <strain evidence="8">CDC-D5610</strain>
    </source>
</reference>
<dbReference type="RefSeq" id="WP_094090048.1">
    <property type="nucleotide sequence ID" value="NZ_CP016397.1"/>
</dbReference>
<keyword evidence="3 7" id="KW-0808">Transferase</keyword>
<feature type="domain" description="Poly-beta-hydroxybutyrate polymerase N-terminal" evidence="6">
    <location>
        <begin position="91"/>
        <end position="263"/>
    </location>
</feature>
<dbReference type="KEGG" id="lcd:clem_01840"/>
<accession>A0A222NZC7</accession>
<dbReference type="Pfam" id="PF07167">
    <property type="entry name" value="PhaC_N"/>
    <property type="match status" value="1"/>
</dbReference>
<evidence type="ECO:0000256" key="1">
    <source>
        <dbReference type="ARBA" id="ARBA00004496"/>
    </source>
</evidence>
<keyword evidence="2" id="KW-0963">Cytoplasm</keyword>
<dbReference type="GO" id="GO:0042619">
    <property type="term" value="P:poly-hydroxybutyrate biosynthetic process"/>
    <property type="evidence" value="ECO:0007669"/>
    <property type="project" value="InterPro"/>
</dbReference>
<gene>
    <name evidence="7" type="primary">phbC_1</name>
    <name evidence="7" type="ORF">clem_01840</name>
</gene>
<organism evidence="7 8">
    <name type="scientific">Legionella clemsonensis</name>
    <dbReference type="NCBI Taxonomy" id="1867846"/>
    <lineage>
        <taxon>Bacteria</taxon>
        <taxon>Pseudomonadati</taxon>
        <taxon>Pseudomonadota</taxon>
        <taxon>Gammaproteobacteria</taxon>
        <taxon>Legionellales</taxon>
        <taxon>Legionellaceae</taxon>
        <taxon>Legionella</taxon>
    </lineage>
</organism>
<dbReference type="InterPro" id="IPR010963">
    <property type="entry name" value="PHA_synth_I"/>
</dbReference>
<dbReference type="EMBL" id="CP016397">
    <property type="protein sequence ID" value="ASQ44931.1"/>
    <property type="molecule type" value="Genomic_DNA"/>
</dbReference>
<dbReference type="InterPro" id="IPR051321">
    <property type="entry name" value="PHA/PHB_synthase"/>
</dbReference>
<dbReference type="SUPFAM" id="SSF53474">
    <property type="entry name" value="alpha/beta-Hydrolases"/>
    <property type="match status" value="1"/>
</dbReference>
<feature type="domain" description="AB hydrolase-1" evidence="5">
    <location>
        <begin position="264"/>
        <end position="508"/>
    </location>
</feature>
<dbReference type="NCBIfam" id="TIGR01838">
    <property type="entry name" value="PHA_synth_I"/>
    <property type="match status" value="1"/>
</dbReference>
<dbReference type="OrthoDB" id="7208816at2"/>
<evidence type="ECO:0000313" key="8">
    <source>
        <dbReference type="Proteomes" id="UP000201728"/>
    </source>
</evidence>
<dbReference type="GO" id="GO:0005737">
    <property type="term" value="C:cytoplasm"/>
    <property type="evidence" value="ECO:0007669"/>
    <property type="project" value="UniProtKB-SubCell"/>
</dbReference>
<evidence type="ECO:0000256" key="2">
    <source>
        <dbReference type="ARBA" id="ARBA00022490"/>
    </source>
</evidence>
<keyword evidence="4 7" id="KW-0012">Acyltransferase</keyword>
<dbReference type="PANTHER" id="PTHR36837:SF5">
    <property type="entry name" value="POLY-3-HYDROXYBUTYRATE SYNTHASE"/>
    <property type="match status" value="1"/>
</dbReference>
<protein>
    <submittedName>
        <fullName evidence="7">Poly-beta-hydroxybutyrate polymerase</fullName>
        <ecNumber evidence="7">2.3.1.-</ecNumber>
    </submittedName>
</protein>
<comment type="subcellular location">
    <subcellularLocation>
        <location evidence="1">Cytoplasm</location>
    </subcellularLocation>
</comment>
<dbReference type="Pfam" id="PF00561">
    <property type="entry name" value="Abhydrolase_1"/>
    <property type="match status" value="1"/>
</dbReference>
<keyword evidence="8" id="KW-1185">Reference proteome</keyword>
<evidence type="ECO:0000256" key="4">
    <source>
        <dbReference type="ARBA" id="ARBA00023315"/>
    </source>
</evidence>
<dbReference type="AlphaFoldDB" id="A0A222NZC7"/>
<dbReference type="Gene3D" id="3.40.50.1820">
    <property type="entry name" value="alpha/beta hydrolase"/>
    <property type="match status" value="1"/>
</dbReference>
<dbReference type="GO" id="GO:0016746">
    <property type="term" value="F:acyltransferase activity"/>
    <property type="evidence" value="ECO:0007669"/>
    <property type="project" value="UniProtKB-KW"/>
</dbReference>
<evidence type="ECO:0000256" key="3">
    <source>
        <dbReference type="ARBA" id="ARBA00022679"/>
    </source>
</evidence>
<dbReference type="EC" id="2.3.1.-" evidence="7"/>
<dbReference type="Proteomes" id="UP000201728">
    <property type="component" value="Chromosome"/>
</dbReference>
<evidence type="ECO:0000313" key="7">
    <source>
        <dbReference type="EMBL" id="ASQ44931.1"/>
    </source>
</evidence>
<proteinExistence type="predicted"/>
<dbReference type="InterPro" id="IPR000073">
    <property type="entry name" value="AB_hydrolase_1"/>
</dbReference>
<name>A0A222NZC7_9GAMM</name>
<evidence type="ECO:0000259" key="5">
    <source>
        <dbReference type="Pfam" id="PF00561"/>
    </source>
</evidence>
<sequence length="616" mass="70413">MTQDTELSDLMHSVAMKSLQLIDGMKKQPAQFPALIKQYIDLTTDFQALLTVMLKNPEQIWQMQLAYWQDAMSLMQEQFNHWLEGKSMPIEDRRFSSEEWVNNPFFNLLSQHYLLASEHLNSLFEHLDYGDKQLAKRVQFFTRQYLDALSPANFLHTNPQLMAETIQSHGKNLLRGLQNLLTDLETGSSRLIIKMTDTDAFKIGENLATTPGKVIYRNEMMELIQFSPQTEEVNTIPLLIVPPWINKYYILDLSPHNSFIGWLVKQGITVFVISWVNPDASYADKGLFDYLNEGPLTAIKTIQKQLKVEQVNVLGFCIGGTLIACLLAYLNALNETPVRSATFLASMIDFSDPGDISVFIDEQQIRRIEEEMHAKGFLDGRFMASTFNSLRANDLVWSFFIKNYLQGKNPVPFDILYWNADATNMPAKMHSQYLRWMYLHNDLINPGKIHLNHVPLDVTQIKVPTFFVSTQKDHIAPWQTTYRGFQLMKGKKRFLLGGSGHIAGIVNPSSSEKYGFYRNTRTDQTAEDWLASAIHHPGSWWPEWLDWLKKESGPLVKAPDFNKLPFKPIIDAPGKYVFKTYKAAMEEPGQGITNFSAESLIGKTTPAAEEETVACK</sequence>
<dbReference type="PANTHER" id="PTHR36837">
    <property type="entry name" value="POLY(3-HYDROXYALKANOATE) POLYMERASE SUBUNIT PHAC"/>
    <property type="match status" value="1"/>
</dbReference>